<sequence length="602" mass="66208">MSWLAILCPQIERVSGALLVLGPDQDGGFSAAAVWPDVSRNMQYLGSTAEKALKERRGIVDQVFKERRGVVEKVAVERRGQGRAGGAPKSAFVGYPIEVSGVLHGAVILDIENPSEQELQRALRLMHWGSAWLIDRFRQQTLDVYAARLERLSLASDLVATAVQEYQFGASALAVVNELAARLECDRVSLGCEKSGCIEVKAISDTAKFDRKANLVRHIGDAMDEVLDLDAVIVYPVADEEALGLLAHAELATELRDVAVCSVPLIDGGEVVGVITLERTQGVRFSAEEVSLCETTGLLLGPILWLKLQNERSALQRLREAFSRGTQALFGPRHSGVKLIALVVALIIVFFSLYQTDYRVSSKAVVEGALQRAVAAPYDGYIAEGQVRAGDTVKKGQVLCRLDERDLKLDQIRWASEHAQAERRFRQALAQQDRTAMTIAQAQIDQAQAQLSLAEEKLARATLTAPFDGIVVSGDLRQLLGSPVEQGRVLFEIAPLDTYRVILNVDERDISQIEVGQTGSLALSGIPYNVMHFAVKQVTPVSTSQDGTNYFRVEAQIDGPADRLRPGMEGVGKVSVGERKLIWIFTHSLVDWFRLWSWKWMP</sequence>
<dbReference type="Proteomes" id="UP001212042">
    <property type="component" value="Unassembled WGS sequence"/>
</dbReference>
<comment type="subcellular location">
    <subcellularLocation>
        <location evidence="1">Cell envelope</location>
    </subcellularLocation>
</comment>
<dbReference type="InterPro" id="IPR058647">
    <property type="entry name" value="BSH_CzcB-like"/>
</dbReference>
<dbReference type="InterPro" id="IPR029016">
    <property type="entry name" value="GAF-like_dom_sf"/>
</dbReference>
<name>A0ABT4XL76_9PSED</name>
<evidence type="ECO:0000256" key="2">
    <source>
        <dbReference type="ARBA" id="ARBA00009477"/>
    </source>
</evidence>
<evidence type="ECO:0000256" key="1">
    <source>
        <dbReference type="ARBA" id="ARBA00004196"/>
    </source>
</evidence>
<accession>A0ABT4XL76</accession>
<evidence type="ECO:0000313" key="7">
    <source>
        <dbReference type="EMBL" id="MDA7088975.1"/>
    </source>
</evidence>
<dbReference type="EMBL" id="JAQJZJ010000013">
    <property type="protein sequence ID" value="MDA7088975.1"/>
    <property type="molecule type" value="Genomic_DNA"/>
</dbReference>
<keyword evidence="8" id="KW-1185">Reference proteome</keyword>
<dbReference type="Gene3D" id="2.40.50.100">
    <property type="match status" value="1"/>
</dbReference>
<dbReference type="PANTHER" id="PTHR32347:SF23">
    <property type="entry name" value="BLL5650 PROTEIN"/>
    <property type="match status" value="1"/>
</dbReference>
<feature type="domain" description="CzcB-like barrel-sandwich hybrid" evidence="6">
    <location>
        <begin position="373"/>
        <end position="494"/>
    </location>
</feature>
<dbReference type="InterPro" id="IPR003018">
    <property type="entry name" value="GAF"/>
</dbReference>
<dbReference type="Gene3D" id="2.40.30.170">
    <property type="match status" value="1"/>
</dbReference>
<reference evidence="7 8" key="1">
    <citation type="submission" date="2023-01" db="EMBL/GenBank/DDBJ databases">
        <title>Pseudomonas SA3-5T sp. nov., isolated from tidal flat sediment.</title>
        <authorList>
            <person name="Kim H.S."/>
            <person name="Kim J.-S."/>
            <person name="Suh M.K."/>
            <person name="Eom M.K."/>
            <person name="Lee J.-S."/>
        </authorList>
    </citation>
    <scope>NUCLEOTIDE SEQUENCE [LARGE SCALE GENOMIC DNA]</scope>
    <source>
        <strain evidence="7 8">SA3-5</strain>
    </source>
</reference>
<protein>
    <submittedName>
        <fullName evidence="7">Efflux RND transporter periplasmic adaptor subunit</fullName>
    </submittedName>
</protein>
<dbReference type="PANTHER" id="PTHR32347">
    <property type="entry name" value="EFFLUX SYSTEM COMPONENT YKNX-RELATED"/>
    <property type="match status" value="1"/>
</dbReference>
<evidence type="ECO:0000259" key="5">
    <source>
        <dbReference type="Pfam" id="PF01590"/>
    </source>
</evidence>
<keyword evidence="3 4" id="KW-0175">Coiled coil</keyword>
<feature type="coiled-coil region" evidence="4">
    <location>
        <begin position="437"/>
        <end position="464"/>
    </location>
</feature>
<feature type="domain" description="GAF" evidence="5">
    <location>
        <begin position="174"/>
        <end position="297"/>
    </location>
</feature>
<dbReference type="Pfam" id="PF01590">
    <property type="entry name" value="GAF"/>
    <property type="match status" value="1"/>
</dbReference>
<dbReference type="InterPro" id="IPR006143">
    <property type="entry name" value="RND_pump_MFP"/>
</dbReference>
<evidence type="ECO:0000313" key="8">
    <source>
        <dbReference type="Proteomes" id="UP001212042"/>
    </source>
</evidence>
<evidence type="ECO:0000256" key="3">
    <source>
        <dbReference type="ARBA" id="ARBA00023054"/>
    </source>
</evidence>
<comment type="similarity">
    <text evidence="2">Belongs to the membrane fusion protein (MFP) (TC 8.A.1) family.</text>
</comment>
<dbReference type="SUPFAM" id="SSF55781">
    <property type="entry name" value="GAF domain-like"/>
    <property type="match status" value="1"/>
</dbReference>
<dbReference type="Gene3D" id="3.30.450.40">
    <property type="match status" value="1"/>
</dbReference>
<comment type="caution">
    <text evidence="7">The sequence shown here is derived from an EMBL/GenBank/DDBJ whole genome shotgun (WGS) entry which is preliminary data.</text>
</comment>
<dbReference type="SUPFAM" id="SSF111369">
    <property type="entry name" value="HlyD-like secretion proteins"/>
    <property type="match status" value="1"/>
</dbReference>
<dbReference type="RefSeq" id="WP_271349866.1">
    <property type="nucleotide sequence ID" value="NZ_JAQJZJ010000013.1"/>
</dbReference>
<gene>
    <name evidence="7" type="ORF">PH586_21580</name>
</gene>
<dbReference type="Pfam" id="PF25973">
    <property type="entry name" value="BSH_CzcB"/>
    <property type="match status" value="1"/>
</dbReference>
<evidence type="ECO:0000256" key="4">
    <source>
        <dbReference type="SAM" id="Coils"/>
    </source>
</evidence>
<proteinExistence type="inferred from homology"/>
<organism evidence="7 8">
    <name type="scientific">Pseudomonas aestuarii</name>
    <dbReference type="NCBI Taxonomy" id="3018340"/>
    <lineage>
        <taxon>Bacteria</taxon>
        <taxon>Pseudomonadati</taxon>
        <taxon>Pseudomonadota</taxon>
        <taxon>Gammaproteobacteria</taxon>
        <taxon>Pseudomonadales</taxon>
        <taxon>Pseudomonadaceae</taxon>
        <taxon>Pseudomonas</taxon>
    </lineage>
</organism>
<dbReference type="NCBIfam" id="TIGR01730">
    <property type="entry name" value="RND_mfp"/>
    <property type="match status" value="1"/>
</dbReference>
<dbReference type="InterPro" id="IPR050465">
    <property type="entry name" value="UPF0194_transport"/>
</dbReference>
<evidence type="ECO:0000259" key="6">
    <source>
        <dbReference type="Pfam" id="PF25973"/>
    </source>
</evidence>